<feature type="domain" description="C3H1-type" evidence="7">
    <location>
        <begin position="127"/>
        <end position="155"/>
    </location>
</feature>
<sequence length="1350" mass="151184">MWYLLSAFILYSRQRDSAVNRNTNAEVSTPIHTYRNSRKGETVAYIHLPIWRSLLAIMLYKTQLCSFYAKGICARGNKCSWAHGELDVRPMPKFYKTRMCYTFLSGSYCEASKCTFAHTEEELRGSGKALRLCTKFFLDGYCNKEDKCPMAHNINQLDPSVKFTSTELMNGVCDDEESERCKNHLGSKNSQGEEIGSKPNNVHMNSCSMKNGNINSVKNVNMGTTNVKSMGANLKSVGADVKSVGIDVKNVGENVKSNLNNNVNDSSSGDSNMYDAKSDEENNKVVHNMVNLLNNNGKRDPQGPKKNTLNFCRYVDNKAYKEFLLEGNLASDIFDETKRRDVDCIYDGEYMRMENMRKGNFMKNELRKNNEYIQRSGNMLSNGISYNKEEFMEDGQNARCKLYTYKDVENMDMFRNYENMKHFNITNSTRLIEHYKNISLIDANVQNGENSVEKMTCLRKIDELNLRQNGLNLPPNGINLSQNGMNLQQNGQTLPPSELSIPPGVNCTLTVDALKKLGKNNMNMQEEKYIYRKMKKKENSESIFFDSNTTKYENAKNVSNYNNEDIINLNRTKENLDNSEDFGMYFNNRRGITTDGGMNSLGAIGGSGESGESIARGSNSRSSLTNVRSLNTFGNINNLNGFCNRNVLNDLNAVSSQNDLNNPNCMNELDLESLVCSFNNLSLTGQNKGKMMEHNPMRINNKGKAVGCEKTNIDNYKEEDMKPGDENIFSEDIYLQYGTNTKYDLRKLLLNNSCSVNILNECSELNEPFIISRSANAAVNKHNISNFHVESMNSQNGVGKISGIGDVNGPNGSKEADGLVNPNMHPLKSEVSAFGNNRRGVNCAVHDDGVNDVENNMHDSVKSNSYGNMCNMNGIITMNILGSMDRMGNMGNMGNIHNMVNLSNVCSMGNMENSFIEGRNAKKTEMVSNKVGNEVSRQNFMRSEFIYGHGKNEHSKTNGVEETDNDYDLKGVSNHIHESVILNDNLVTAKKDETKVEAFEQGNGSVSDMAYGKNMNMLSRNGSNLLKSDQVNGQNNIVKSSLHSLGERIESFEDVKKMFTNDNINSSVNYDIDRMFLNKKREDKICSHVEDGSNGTTDMHNMSRRNFTNKEIHYMEHLTSLGIMCSGRYGNMSPEEEVSREMHRSGTESSEKISEGSSAINSNSDEHLHSAGGSSGRGVSQSSVSNGYSKGEIDNLTKYNYANYFTDSNKNRYITDNSELYDISYKSDDNFSGYIYNNQRGVTNCGKNANGMDADEPNGTCLGSKGGKKFTNNYNPLTYSFSGLCADALEKEKEVPCRSSDEQQQQLAEHCVNKKFEAVIGALVFSSTSIGYYLSTVRKKTLCVELFERA</sequence>
<keyword evidence="1 5" id="KW-0479">Metal-binding</keyword>
<accession>A0A1A8W0T7</accession>
<dbReference type="GO" id="GO:0003729">
    <property type="term" value="F:mRNA binding"/>
    <property type="evidence" value="ECO:0007669"/>
    <property type="project" value="InterPro"/>
</dbReference>
<evidence type="ECO:0000313" key="11">
    <source>
        <dbReference type="Proteomes" id="UP000078560"/>
    </source>
</evidence>
<dbReference type="InterPro" id="IPR036855">
    <property type="entry name" value="Znf_CCCH_sf"/>
</dbReference>
<dbReference type="Proteomes" id="UP000078560">
    <property type="component" value="Unassembled WGS sequence"/>
</dbReference>
<dbReference type="Gene3D" id="4.10.1000.10">
    <property type="entry name" value="Zinc finger, CCCH-type"/>
    <property type="match status" value="2"/>
</dbReference>
<dbReference type="SUPFAM" id="SSF90229">
    <property type="entry name" value="CCCH zinc finger"/>
    <property type="match status" value="2"/>
</dbReference>
<feature type="domain" description="C3H1-type" evidence="7">
    <location>
        <begin position="94"/>
        <end position="121"/>
    </location>
</feature>
<evidence type="ECO:0000313" key="8">
    <source>
        <dbReference type="EMBL" id="SBS86376.1"/>
    </source>
</evidence>
<dbReference type="PANTHER" id="PTHR12547:SF18">
    <property type="entry name" value="PROTEIN TIS11"/>
    <property type="match status" value="1"/>
</dbReference>
<protein>
    <submittedName>
        <fullName evidence="8">Zinc finger protein, putative</fullName>
    </submittedName>
</protein>
<evidence type="ECO:0000313" key="9">
    <source>
        <dbReference type="EMBL" id="SBS94637.1"/>
    </source>
</evidence>
<feature type="zinc finger region" description="C3H1-type" evidence="5">
    <location>
        <begin position="127"/>
        <end position="155"/>
    </location>
</feature>
<dbReference type="Proteomes" id="UP000078546">
    <property type="component" value="Unassembled WGS sequence"/>
</dbReference>
<gene>
    <name evidence="8" type="ORF">POVCU1_013430</name>
    <name evidence="9" type="ORF">POVCU2_0089530</name>
</gene>
<dbReference type="GO" id="GO:0008270">
    <property type="term" value="F:zinc ion binding"/>
    <property type="evidence" value="ECO:0007669"/>
    <property type="project" value="UniProtKB-KW"/>
</dbReference>
<evidence type="ECO:0000256" key="6">
    <source>
        <dbReference type="SAM" id="MobiDB-lite"/>
    </source>
</evidence>
<dbReference type="Pfam" id="PF00642">
    <property type="entry name" value="zf-CCCH"/>
    <property type="match status" value="1"/>
</dbReference>
<evidence type="ECO:0000256" key="4">
    <source>
        <dbReference type="ARBA" id="ARBA00022833"/>
    </source>
</evidence>
<keyword evidence="2" id="KW-0677">Repeat</keyword>
<feature type="compositionally biased region" description="Low complexity" evidence="6">
    <location>
        <begin position="1177"/>
        <end position="1186"/>
    </location>
</feature>
<organism evidence="8 10">
    <name type="scientific">Plasmodium ovale curtisi</name>
    <dbReference type="NCBI Taxonomy" id="864141"/>
    <lineage>
        <taxon>Eukaryota</taxon>
        <taxon>Sar</taxon>
        <taxon>Alveolata</taxon>
        <taxon>Apicomplexa</taxon>
        <taxon>Aconoidasida</taxon>
        <taxon>Haemosporida</taxon>
        <taxon>Plasmodiidae</taxon>
        <taxon>Plasmodium</taxon>
        <taxon>Plasmodium (Plasmodium)</taxon>
    </lineage>
</organism>
<feature type="region of interest" description="Disordered" evidence="6">
    <location>
        <begin position="1132"/>
        <end position="1186"/>
    </location>
</feature>
<name>A0A1A8W0T7_PLAOA</name>
<proteinExistence type="predicted"/>
<evidence type="ECO:0000259" key="7">
    <source>
        <dbReference type="PROSITE" id="PS50103"/>
    </source>
</evidence>
<evidence type="ECO:0000256" key="1">
    <source>
        <dbReference type="ARBA" id="ARBA00022723"/>
    </source>
</evidence>
<dbReference type="EMBL" id="FLQU01001835">
    <property type="protein sequence ID" value="SBS94637.1"/>
    <property type="molecule type" value="Genomic_DNA"/>
</dbReference>
<dbReference type="InterPro" id="IPR045877">
    <property type="entry name" value="ZFP36-like"/>
</dbReference>
<reference evidence="10 11" key="1">
    <citation type="submission" date="2016-05" db="EMBL/GenBank/DDBJ databases">
        <authorList>
            <person name="Naeem Raeece"/>
        </authorList>
    </citation>
    <scope>NUCLEOTIDE SEQUENCE [LARGE SCALE GENOMIC DNA]</scope>
</reference>
<feature type="compositionally biased region" description="Basic and acidic residues" evidence="6">
    <location>
        <begin position="1137"/>
        <end position="1154"/>
    </location>
</feature>
<evidence type="ECO:0000256" key="2">
    <source>
        <dbReference type="ARBA" id="ARBA00022737"/>
    </source>
</evidence>
<keyword evidence="3 5" id="KW-0863">Zinc-finger</keyword>
<dbReference type="PROSITE" id="PS50103">
    <property type="entry name" value="ZF_C3H1"/>
    <property type="match status" value="3"/>
</dbReference>
<keyword evidence="4 5" id="KW-0862">Zinc</keyword>
<feature type="zinc finger region" description="C3H1-type" evidence="5">
    <location>
        <begin position="59"/>
        <end position="86"/>
    </location>
</feature>
<dbReference type="PANTHER" id="PTHR12547">
    <property type="entry name" value="CCCH ZINC FINGER/TIS11-RELATED"/>
    <property type="match status" value="1"/>
</dbReference>
<feature type="domain" description="C3H1-type" evidence="7">
    <location>
        <begin position="59"/>
        <end position="86"/>
    </location>
</feature>
<reference evidence="8" key="2">
    <citation type="submission" date="2016-05" db="EMBL/GenBank/DDBJ databases">
        <authorList>
            <person name="Lavstsen T."/>
            <person name="Jespersen J.S."/>
        </authorList>
    </citation>
    <scope>NUCLEOTIDE SEQUENCE [LARGE SCALE GENOMIC DNA]</scope>
</reference>
<evidence type="ECO:0000256" key="3">
    <source>
        <dbReference type="ARBA" id="ARBA00022771"/>
    </source>
</evidence>
<dbReference type="SMART" id="SM00356">
    <property type="entry name" value="ZnF_C3H1"/>
    <property type="match status" value="3"/>
</dbReference>
<feature type="zinc finger region" description="C3H1-type" evidence="5">
    <location>
        <begin position="94"/>
        <end position="121"/>
    </location>
</feature>
<evidence type="ECO:0000313" key="10">
    <source>
        <dbReference type="Proteomes" id="UP000078546"/>
    </source>
</evidence>
<dbReference type="InterPro" id="IPR000571">
    <property type="entry name" value="Znf_CCCH"/>
</dbReference>
<dbReference type="EMBL" id="FLQV01000249">
    <property type="protein sequence ID" value="SBS86376.1"/>
    <property type="molecule type" value="Genomic_DNA"/>
</dbReference>
<evidence type="ECO:0000256" key="5">
    <source>
        <dbReference type="PROSITE-ProRule" id="PRU00723"/>
    </source>
</evidence>